<keyword evidence="1" id="KW-0677">Repeat</keyword>
<keyword evidence="5" id="KW-0732">Signal</keyword>
<sequence>MFSSIRSTALRIWLFIVASSLIHVTLAVDSENDTNIDVKSPAFWGQIVAIIALVICSGIVAGLTLGLMSQDTTNLSILAAAGTPKQRKYAARIMPIRKNGHLVLTTLLLTNTVLNETLPVLFDGLFGKGYIAVVGSTVLIVIFSEILPQAICSRHGLAVGAFFAIPVRLLMLIWFIIAWPVAKLLDLLLGKHQGFMYGVSELSELIHLHGKDSDAHGPLEHDTVEILRNTLHLSEKTANDIADSTREQYMLHEDTQLDMETMNDILKSGCTAVPIYNDVPDCKKPSIIGVLHTKSLTALNVKDKTPLSKLNLESILYVPSSTPAMTLLRMLQNETSQMAVVYQPCQSTTTSSASSTAEHPHSMSSSSISSSSSQQDNYTFRHHPSSSCENGSDLPSPDATLALVTLQDVLSKILTNPKNDNGSFCGVLVHCPYSESSSIERRSPVWMSQQRISNRTSSSSTVV</sequence>
<dbReference type="Gene3D" id="3.10.580.10">
    <property type="entry name" value="CBS-domain"/>
    <property type="match status" value="1"/>
</dbReference>
<dbReference type="PANTHER" id="PTHR12064">
    <property type="entry name" value="METAL TRANSPORTER CNNM"/>
    <property type="match status" value="1"/>
</dbReference>
<evidence type="ECO:0000256" key="4">
    <source>
        <dbReference type="SAM" id="Phobius"/>
    </source>
</evidence>
<gene>
    <name evidence="7" type="ORF">LRAMOSA05929</name>
</gene>
<dbReference type="InterPro" id="IPR002550">
    <property type="entry name" value="CNNM"/>
</dbReference>
<evidence type="ECO:0000256" key="3">
    <source>
        <dbReference type="SAM" id="MobiDB-lite"/>
    </source>
</evidence>
<dbReference type="GO" id="GO:0030026">
    <property type="term" value="P:intracellular manganese ion homeostasis"/>
    <property type="evidence" value="ECO:0007669"/>
    <property type="project" value="TreeGrafter"/>
</dbReference>
<dbReference type="InterPro" id="IPR045095">
    <property type="entry name" value="ACDP"/>
</dbReference>
<keyword evidence="2 4" id="KW-0812">Transmembrane</keyword>
<evidence type="ECO:0000256" key="1">
    <source>
        <dbReference type="ARBA" id="ARBA00022737"/>
    </source>
</evidence>
<dbReference type="GO" id="GO:0005737">
    <property type="term" value="C:cytoplasm"/>
    <property type="evidence" value="ECO:0007669"/>
    <property type="project" value="TreeGrafter"/>
</dbReference>
<proteinExistence type="predicted"/>
<dbReference type="PANTHER" id="PTHR12064:SF97">
    <property type="entry name" value="METAL TRANSPORTER CNNM-5"/>
    <property type="match status" value="1"/>
</dbReference>
<reference evidence="7" key="1">
    <citation type="journal article" date="2014" name="Genome Announc.">
        <title>De novo whole-genome sequence and genome annotation of Lichtheimia ramosa.</title>
        <authorList>
            <person name="Linde J."/>
            <person name="Schwartze V."/>
            <person name="Binder U."/>
            <person name="Lass-Florl C."/>
            <person name="Voigt K."/>
            <person name="Horn F."/>
        </authorList>
    </citation>
    <scope>NUCLEOTIDE SEQUENCE</scope>
    <source>
        <strain evidence="7">JMRC FSU:6197</strain>
    </source>
</reference>
<accession>A0A077X2E6</accession>
<feature type="signal peptide" evidence="5">
    <location>
        <begin position="1"/>
        <end position="27"/>
    </location>
</feature>
<evidence type="ECO:0000256" key="5">
    <source>
        <dbReference type="SAM" id="SignalP"/>
    </source>
</evidence>
<feature type="compositionally biased region" description="Low complexity" evidence="3">
    <location>
        <begin position="349"/>
        <end position="373"/>
    </location>
</feature>
<organism evidence="7">
    <name type="scientific">Lichtheimia ramosa</name>
    <dbReference type="NCBI Taxonomy" id="688394"/>
    <lineage>
        <taxon>Eukaryota</taxon>
        <taxon>Fungi</taxon>
        <taxon>Fungi incertae sedis</taxon>
        <taxon>Mucoromycota</taxon>
        <taxon>Mucoromycotina</taxon>
        <taxon>Mucoromycetes</taxon>
        <taxon>Mucorales</taxon>
        <taxon>Lichtheimiaceae</taxon>
        <taxon>Lichtheimia</taxon>
    </lineage>
</organism>
<feature type="transmembrane region" description="Helical" evidence="4">
    <location>
        <begin position="128"/>
        <end position="147"/>
    </location>
</feature>
<dbReference type="GO" id="GO:0010960">
    <property type="term" value="P:magnesium ion homeostasis"/>
    <property type="evidence" value="ECO:0007669"/>
    <property type="project" value="InterPro"/>
</dbReference>
<dbReference type="Pfam" id="PF01595">
    <property type="entry name" value="CNNM"/>
    <property type="match status" value="1"/>
</dbReference>
<evidence type="ECO:0000313" key="7">
    <source>
        <dbReference type="EMBL" id="CDS13755.1"/>
    </source>
</evidence>
<dbReference type="SUPFAM" id="SSF54631">
    <property type="entry name" value="CBS-domain pair"/>
    <property type="match status" value="1"/>
</dbReference>
<feature type="transmembrane region" description="Helical" evidence="4">
    <location>
        <begin position="102"/>
        <end position="122"/>
    </location>
</feature>
<feature type="transmembrane region" description="Helical" evidence="4">
    <location>
        <begin position="43"/>
        <end position="68"/>
    </location>
</feature>
<feature type="domain" description="CNNM transmembrane" evidence="6">
    <location>
        <begin position="39"/>
        <end position="223"/>
    </location>
</feature>
<evidence type="ECO:0000256" key="2">
    <source>
        <dbReference type="PROSITE-ProRule" id="PRU01193"/>
    </source>
</evidence>
<dbReference type="EMBL" id="LK023385">
    <property type="protein sequence ID" value="CDS13755.1"/>
    <property type="molecule type" value="Genomic_DNA"/>
</dbReference>
<keyword evidence="2 4" id="KW-0472">Membrane</keyword>
<dbReference type="PROSITE" id="PS51846">
    <property type="entry name" value="CNNM"/>
    <property type="match status" value="1"/>
</dbReference>
<protein>
    <recommendedName>
        <fullName evidence="6">CNNM transmembrane domain-containing protein</fullName>
    </recommendedName>
</protein>
<dbReference type="InterPro" id="IPR046342">
    <property type="entry name" value="CBS_dom_sf"/>
</dbReference>
<feature type="chain" id="PRO_5001726638" description="CNNM transmembrane domain-containing protein" evidence="5">
    <location>
        <begin position="28"/>
        <end position="463"/>
    </location>
</feature>
<dbReference type="GO" id="GO:0016020">
    <property type="term" value="C:membrane"/>
    <property type="evidence" value="ECO:0007669"/>
    <property type="project" value="UniProtKB-UniRule"/>
</dbReference>
<name>A0A077X2E6_9FUNG</name>
<dbReference type="OrthoDB" id="5353557at2759"/>
<evidence type="ECO:0000259" key="6">
    <source>
        <dbReference type="PROSITE" id="PS51846"/>
    </source>
</evidence>
<dbReference type="AlphaFoldDB" id="A0A077X2E6"/>
<keyword evidence="2 4" id="KW-1133">Transmembrane helix</keyword>
<feature type="transmembrane region" description="Helical" evidence="4">
    <location>
        <begin position="159"/>
        <end position="182"/>
    </location>
</feature>
<feature type="region of interest" description="Disordered" evidence="3">
    <location>
        <begin position="349"/>
        <end position="394"/>
    </location>
</feature>